<reference evidence="2 3" key="1">
    <citation type="submission" date="2023-08" db="EMBL/GenBank/DDBJ databases">
        <title>A Necator americanus chromosomal reference genome.</title>
        <authorList>
            <person name="Ilik V."/>
            <person name="Petrzelkova K.J."/>
            <person name="Pardy F."/>
            <person name="Fuh T."/>
            <person name="Niatou-Singa F.S."/>
            <person name="Gouil Q."/>
            <person name="Baker L."/>
            <person name="Ritchie M.E."/>
            <person name="Jex A.R."/>
            <person name="Gazzola D."/>
            <person name="Li H."/>
            <person name="Toshio Fujiwara R."/>
            <person name="Zhan B."/>
            <person name="Aroian R.V."/>
            <person name="Pafco B."/>
            <person name="Schwarz E.M."/>
        </authorList>
    </citation>
    <scope>NUCLEOTIDE SEQUENCE [LARGE SCALE GENOMIC DNA]</scope>
    <source>
        <strain evidence="2 3">Aroian</strain>
        <tissue evidence="2">Whole animal</tissue>
    </source>
</reference>
<accession>A0ABR1BSU1</accession>
<dbReference type="Pfam" id="PF01133">
    <property type="entry name" value="ER"/>
    <property type="match status" value="1"/>
</dbReference>
<keyword evidence="3" id="KW-1185">Reference proteome</keyword>
<dbReference type="SUPFAM" id="SSF143875">
    <property type="entry name" value="ERH-like"/>
    <property type="match status" value="1"/>
</dbReference>
<dbReference type="PANTHER" id="PTHR12373">
    <property type="entry name" value="ENHANCER OF RUDIMENTARY ERH"/>
    <property type="match status" value="1"/>
</dbReference>
<evidence type="ECO:0000256" key="1">
    <source>
        <dbReference type="ARBA" id="ARBA00007491"/>
    </source>
</evidence>
<evidence type="ECO:0000313" key="2">
    <source>
        <dbReference type="EMBL" id="KAK6729452.1"/>
    </source>
</evidence>
<proteinExistence type="inferred from homology"/>
<comment type="caution">
    <text evidence="2">The sequence shown here is derived from an EMBL/GenBank/DDBJ whole genome shotgun (WGS) entry which is preliminary data.</text>
</comment>
<dbReference type="Proteomes" id="UP001303046">
    <property type="component" value="Unassembled WGS sequence"/>
</dbReference>
<dbReference type="PANTHER" id="PTHR12373:SF0">
    <property type="entry name" value="ENHANCER OF RUDIMENTARY HOMOLOG"/>
    <property type="match status" value="1"/>
</dbReference>
<dbReference type="InterPro" id="IPR035912">
    <property type="entry name" value="EHR_sf"/>
</dbReference>
<dbReference type="InterPro" id="IPR000781">
    <property type="entry name" value="ERH"/>
</dbReference>
<organism evidence="2 3">
    <name type="scientific">Necator americanus</name>
    <name type="common">Human hookworm</name>
    <dbReference type="NCBI Taxonomy" id="51031"/>
    <lineage>
        <taxon>Eukaryota</taxon>
        <taxon>Metazoa</taxon>
        <taxon>Ecdysozoa</taxon>
        <taxon>Nematoda</taxon>
        <taxon>Chromadorea</taxon>
        <taxon>Rhabditida</taxon>
        <taxon>Rhabditina</taxon>
        <taxon>Rhabditomorpha</taxon>
        <taxon>Strongyloidea</taxon>
        <taxon>Ancylostomatidae</taxon>
        <taxon>Bunostominae</taxon>
        <taxon>Necator</taxon>
    </lineage>
</organism>
<comment type="similarity">
    <text evidence="1">Belongs to the E(R) family.</text>
</comment>
<dbReference type="Gene3D" id="3.30.2260.10">
    <property type="entry name" value="Enhancer of rudimentary"/>
    <property type="match status" value="1"/>
</dbReference>
<evidence type="ECO:0008006" key="4">
    <source>
        <dbReference type="Google" id="ProtNLM"/>
    </source>
</evidence>
<evidence type="ECO:0000313" key="3">
    <source>
        <dbReference type="Proteomes" id="UP001303046"/>
    </source>
</evidence>
<gene>
    <name evidence="2" type="primary">Necator_chrI.g2607</name>
    <name evidence="2" type="ORF">RB195_006479</name>
</gene>
<name>A0ABR1BSU1_NECAM</name>
<sequence length="161" mass="18563">MVPSRFQPLAPPLGFERSRPISLVLGFYVGLVLLDRKLLPALKKTSRKFSIQSPKRHKMVHTILLIQPTVRADSRTWSDYESTTDCLEGICKIYEEFLKKQNPSMASITYDVSHLYEFIDKLSDLSCLILNTDTCQYVPHNKDWIKEKIFVMLRTQAGGRV</sequence>
<dbReference type="EMBL" id="JAVFWL010000001">
    <property type="protein sequence ID" value="KAK6729452.1"/>
    <property type="molecule type" value="Genomic_DNA"/>
</dbReference>
<protein>
    <recommendedName>
        <fullName evidence="4">Enhancer of rudimentary homolog</fullName>
    </recommendedName>
</protein>